<evidence type="ECO:0000313" key="5">
    <source>
        <dbReference type="Proteomes" id="UP000269041"/>
    </source>
</evidence>
<dbReference type="PROSITE" id="PS50405">
    <property type="entry name" value="GST_CTER"/>
    <property type="match status" value="1"/>
</dbReference>
<dbReference type="GO" id="GO:0005737">
    <property type="term" value="C:cytoplasm"/>
    <property type="evidence" value="ECO:0007669"/>
    <property type="project" value="InterPro"/>
</dbReference>
<dbReference type="AlphaFoldDB" id="A0A427U4T9"/>
<dbReference type="InterPro" id="IPR010987">
    <property type="entry name" value="Glutathione-S-Trfase_C-like"/>
</dbReference>
<organism evidence="4 5">
    <name type="scientific">Vibrio pectenicida</name>
    <dbReference type="NCBI Taxonomy" id="62763"/>
    <lineage>
        <taxon>Bacteria</taxon>
        <taxon>Pseudomonadati</taxon>
        <taxon>Pseudomonadota</taxon>
        <taxon>Gammaproteobacteria</taxon>
        <taxon>Vibrionales</taxon>
        <taxon>Vibrionaceae</taxon>
        <taxon>Vibrio</taxon>
    </lineage>
</organism>
<reference evidence="4 5" key="1">
    <citation type="submission" date="2018-12" db="EMBL/GenBank/DDBJ databases">
        <title>Genomic taxonomy of the Vibrionaceae family.</title>
        <authorList>
            <person name="Gomez-Gil B."/>
            <person name="Enciso-Ibarra K."/>
        </authorList>
    </citation>
    <scope>NUCLEOTIDE SEQUENCE [LARGE SCALE GENOMIC DNA]</scope>
    <source>
        <strain evidence="4 5">CAIM 594</strain>
    </source>
</reference>
<dbReference type="CDD" id="cd03042">
    <property type="entry name" value="GST_N_Zeta"/>
    <property type="match status" value="1"/>
</dbReference>
<feature type="domain" description="GST C-terminal" evidence="3">
    <location>
        <begin position="90"/>
        <end position="216"/>
    </location>
</feature>
<dbReference type="EMBL" id="RSFA01000025">
    <property type="protein sequence ID" value="RSD31691.1"/>
    <property type="molecule type" value="Genomic_DNA"/>
</dbReference>
<dbReference type="InterPro" id="IPR040079">
    <property type="entry name" value="Glutathione_S-Trfase"/>
</dbReference>
<dbReference type="InterPro" id="IPR034330">
    <property type="entry name" value="GST_Zeta_C"/>
</dbReference>
<dbReference type="Gene3D" id="3.40.30.10">
    <property type="entry name" value="Glutaredoxin"/>
    <property type="match status" value="1"/>
</dbReference>
<dbReference type="SFLD" id="SFLDG00358">
    <property type="entry name" value="Main_(cytGST)"/>
    <property type="match status" value="1"/>
</dbReference>
<evidence type="ECO:0000313" key="4">
    <source>
        <dbReference type="EMBL" id="RSD31691.1"/>
    </source>
</evidence>
<keyword evidence="5" id="KW-1185">Reference proteome</keyword>
<dbReference type="GO" id="GO:0006559">
    <property type="term" value="P:L-phenylalanine catabolic process"/>
    <property type="evidence" value="ECO:0007669"/>
    <property type="project" value="TreeGrafter"/>
</dbReference>
<keyword evidence="4" id="KW-0413">Isomerase</keyword>
<protein>
    <submittedName>
        <fullName evidence="4">Maleylacetoacetate isomerase</fullName>
        <ecNumber evidence="4">5.2.1.2</ecNumber>
    </submittedName>
</protein>
<accession>A0A427U4T9</accession>
<dbReference type="Pfam" id="PF02798">
    <property type="entry name" value="GST_N"/>
    <property type="match status" value="1"/>
</dbReference>
<dbReference type="Proteomes" id="UP000269041">
    <property type="component" value="Unassembled WGS sequence"/>
</dbReference>
<evidence type="ECO:0000259" key="3">
    <source>
        <dbReference type="PROSITE" id="PS50405"/>
    </source>
</evidence>
<comment type="similarity">
    <text evidence="1">Belongs to the GST superfamily. Zeta family.</text>
</comment>
<comment type="caution">
    <text evidence="4">The sequence shown here is derived from an EMBL/GenBank/DDBJ whole genome shotgun (WGS) entry which is preliminary data.</text>
</comment>
<dbReference type="SUPFAM" id="SSF47616">
    <property type="entry name" value="GST C-terminal domain-like"/>
    <property type="match status" value="1"/>
</dbReference>
<dbReference type="GO" id="GO:0006749">
    <property type="term" value="P:glutathione metabolic process"/>
    <property type="evidence" value="ECO:0007669"/>
    <property type="project" value="TreeGrafter"/>
</dbReference>
<dbReference type="RefSeq" id="WP_125320647.1">
    <property type="nucleotide sequence ID" value="NZ_AP024889.1"/>
</dbReference>
<dbReference type="GO" id="GO:0004364">
    <property type="term" value="F:glutathione transferase activity"/>
    <property type="evidence" value="ECO:0007669"/>
    <property type="project" value="TreeGrafter"/>
</dbReference>
<name>A0A427U4T9_9VIBR</name>
<dbReference type="NCBIfam" id="TIGR01262">
    <property type="entry name" value="maiA"/>
    <property type="match status" value="1"/>
</dbReference>
<sequence>MSDIILYGYWRSSAAYRVRIALNHKGLEYQQKSVHLVKNGGEQHASEFKSLNASQLVPVLIDGNMQLNQSLAIIDYLDEAYPNALLTPLDKQKRYLVKAMAQDIAVDIHPLNNLRVLQYLTGKLSVGESDKSSWYRHWISLGFEGLELKLASTRGSYCVGNDVSLVDVCLVPQVYNAERFDVDLNRFPMIKDVTAALRELPAFIDAAPEQQPDAVVV</sequence>
<dbReference type="InterPro" id="IPR005955">
    <property type="entry name" value="GST_Zeta"/>
</dbReference>
<dbReference type="GO" id="GO:0016034">
    <property type="term" value="F:maleylacetoacetate isomerase activity"/>
    <property type="evidence" value="ECO:0007669"/>
    <property type="project" value="UniProtKB-EC"/>
</dbReference>
<dbReference type="PANTHER" id="PTHR42673">
    <property type="entry name" value="MALEYLACETOACETATE ISOMERASE"/>
    <property type="match status" value="1"/>
</dbReference>
<dbReference type="InterPro" id="IPR034333">
    <property type="entry name" value="GST_Zeta_N"/>
</dbReference>
<dbReference type="FunFam" id="1.20.1050.10:FF:000017">
    <property type="entry name" value="Maleylacetoacetate isomerase"/>
    <property type="match status" value="1"/>
</dbReference>
<dbReference type="Gene3D" id="1.20.1050.10">
    <property type="match status" value="1"/>
</dbReference>
<dbReference type="SFLD" id="SFLDS00019">
    <property type="entry name" value="Glutathione_Transferase_(cytos"/>
    <property type="match status" value="1"/>
</dbReference>
<dbReference type="EC" id="5.2.1.2" evidence="4"/>
<dbReference type="OrthoDB" id="509852at2"/>
<dbReference type="InterPro" id="IPR036249">
    <property type="entry name" value="Thioredoxin-like_sf"/>
</dbReference>
<feature type="domain" description="GST N-terminal" evidence="2">
    <location>
        <begin position="2"/>
        <end position="85"/>
    </location>
</feature>
<gene>
    <name evidence="4" type="primary">maiA</name>
    <name evidence="4" type="ORF">EJA03_07620</name>
</gene>
<dbReference type="CDD" id="cd03191">
    <property type="entry name" value="GST_C_Zeta"/>
    <property type="match status" value="1"/>
</dbReference>
<dbReference type="PANTHER" id="PTHR42673:SF21">
    <property type="entry name" value="GLUTATHIONE S-TRANSFERASE YFCF"/>
    <property type="match status" value="1"/>
</dbReference>
<dbReference type="InterPro" id="IPR036282">
    <property type="entry name" value="Glutathione-S-Trfase_C_sf"/>
</dbReference>
<evidence type="ECO:0000256" key="1">
    <source>
        <dbReference type="ARBA" id="ARBA00010007"/>
    </source>
</evidence>
<dbReference type="SUPFAM" id="SSF52833">
    <property type="entry name" value="Thioredoxin-like"/>
    <property type="match status" value="1"/>
</dbReference>
<proteinExistence type="inferred from homology"/>
<dbReference type="InterPro" id="IPR004045">
    <property type="entry name" value="Glutathione_S-Trfase_N"/>
</dbReference>
<evidence type="ECO:0000259" key="2">
    <source>
        <dbReference type="PROSITE" id="PS50404"/>
    </source>
</evidence>
<dbReference type="PROSITE" id="PS50404">
    <property type="entry name" value="GST_NTER"/>
    <property type="match status" value="1"/>
</dbReference>